<feature type="compositionally biased region" description="Basic residues" evidence="1">
    <location>
        <begin position="828"/>
        <end position="838"/>
    </location>
</feature>
<feature type="compositionally biased region" description="Basic residues" evidence="1">
    <location>
        <begin position="672"/>
        <end position="685"/>
    </location>
</feature>
<feature type="compositionally biased region" description="Polar residues" evidence="1">
    <location>
        <begin position="446"/>
        <end position="460"/>
    </location>
</feature>
<accession>A0A4Y2CCJ0</accession>
<feature type="region of interest" description="Disordered" evidence="1">
    <location>
        <begin position="524"/>
        <end position="549"/>
    </location>
</feature>
<dbReference type="Proteomes" id="UP000499080">
    <property type="component" value="Unassembled WGS sequence"/>
</dbReference>
<reference evidence="2 3" key="1">
    <citation type="journal article" date="2019" name="Sci. Rep.">
        <title>Orb-weaving spider Araneus ventricosus genome elucidates the spidroin gene catalogue.</title>
        <authorList>
            <person name="Kono N."/>
            <person name="Nakamura H."/>
            <person name="Ohtoshi R."/>
            <person name="Moran D.A.P."/>
            <person name="Shinohara A."/>
            <person name="Yoshida Y."/>
            <person name="Fujiwara M."/>
            <person name="Mori M."/>
            <person name="Tomita M."/>
            <person name="Arakawa K."/>
        </authorList>
    </citation>
    <scope>NUCLEOTIDE SEQUENCE [LARGE SCALE GENOMIC DNA]</scope>
</reference>
<proteinExistence type="predicted"/>
<feature type="compositionally biased region" description="Polar residues" evidence="1">
    <location>
        <begin position="89"/>
        <end position="110"/>
    </location>
</feature>
<feature type="compositionally biased region" description="Basic residues" evidence="1">
    <location>
        <begin position="1096"/>
        <end position="1114"/>
    </location>
</feature>
<feature type="region of interest" description="Disordered" evidence="1">
    <location>
        <begin position="89"/>
        <end position="125"/>
    </location>
</feature>
<sequence>MNGVRNAFHQEARLQIRNPSISTIEESASMSTIEPDLNNEESLSVESSNRSARIELPATTPSFFDADSSRTEIYNVPLVLASEQKLRNVSNGNQSAVARSSKSLEHTSSFPLDPDTPPTPQPPVLPPNFQLSFESQSFADVSKLKPVTSQVSVESQRSADLPKLQPITSTSTAKSSAKSTISKIPVKKPAFSTEDNSPLLAVPSSHMNRRKTFVVDGKVEEPQISLPVSDRRGTVVLSSLADNAESDIISDRRGTFVLSSLPANAKSDKIFDRGGTFVPNSLTDDSKPDAILDRRATYFIPQSKEQPDTSPPKVIETHNPVQNAAPNQTVLLCEDMELTEILPLQNQSHQFIPIVPLWNEKLETKEPGLNEKLSSSVRDQPLCTTSLIKQFPVSNINSSNQLEVSVTHGVAKDARIQNTVSVKKDGDNKSLASNILSKTKLLAETSATNQDVNPTDSQQKSNKETDVEKKGLKREAIDTNIKCSSKKPPSPIAYYAKPDMSIQHKIFESFYAINAVPDKNKPISDGAVAAERDDHKKSTASKDSLPTNQPAVEKVTVKEYTESPKTGRRSGRTQNKCFANFFSDSDESDINFDQDFVPKKRFSLKPGRKIINPNNNKVFVFKKNSKKQSTDKDTPTDSSPNKSVVEDIKNDQEKDIFNFSASSEAGKSPLTKNKKRKSVMPKNNKRSVNAQSDVGTRLSKTTSKRSSKPEINKDEVPVTALPRKSILCLNKCNSPMPVRHSSQFSRKSVRFTLVGTAPQDEINYPKCDSPIEENVTPVNQESDDIHDTDNVSSHNTQGKRLSGKKKCISARSNSLTATGDILKSSSAKSKRSRKRRSCNLKSDSLEDVCESGCSPKKKMTQVSNETPPKRIETHTNLSCGKQEQSKDVKDRFEPSQDISGAISSEVPEEKPTGRKKEKKSGLPNQDANVNVAGSADEVEKTDVNKVKRTFSGVSERRSNKKQSIADELFPSEVHEENPAGSKKEKNSGGILSELPQNLDANVKVSGSADEIEGTNVNKAKRPFSGVSERRSNKKQSIVDDLFPSLDDAICEMVDDNMETAFRLVEDEPTEVYNVQEMAKSMETDCNKGNSVTIKTPKQKSGRGKKKSSKKKSSKQSKDKENTPNNGKFKLDVLTGDNNLCTLLGFKECLEKTIKPKNSRKKKEPEPLLQDDLKADVLTSENAIGSDEAVGGRSRRRRTVMSLKEPALKTKMRRE</sequence>
<feature type="region of interest" description="Disordered" evidence="1">
    <location>
        <begin position="28"/>
        <end position="50"/>
    </location>
</feature>
<feature type="compositionally biased region" description="Polar residues" evidence="1">
    <location>
        <begin position="790"/>
        <end position="799"/>
    </location>
</feature>
<dbReference type="AlphaFoldDB" id="A0A4Y2CCJ0"/>
<gene>
    <name evidence="2" type="ORF">AVEN_269559_1</name>
</gene>
<feature type="region of interest" description="Disordered" evidence="1">
    <location>
        <begin position="780"/>
        <end position="807"/>
    </location>
</feature>
<evidence type="ECO:0000313" key="3">
    <source>
        <dbReference type="Proteomes" id="UP000499080"/>
    </source>
</evidence>
<feature type="compositionally biased region" description="Basic and acidic residues" evidence="1">
    <location>
        <begin position="883"/>
        <end position="894"/>
    </location>
</feature>
<feature type="region of interest" description="Disordered" evidence="1">
    <location>
        <begin position="1179"/>
        <end position="1214"/>
    </location>
</feature>
<feature type="compositionally biased region" description="Polar residues" evidence="1">
    <location>
        <begin position="1086"/>
        <end position="1095"/>
    </location>
</feature>
<feature type="compositionally biased region" description="Basic and acidic residues" evidence="1">
    <location>
        <begin position="461"/>
        <end position="477"/>
    </location>
</feature>
<feature type="region of interest" description="Disordered" evidence="1">
    <location>
        <begin position="446"/>
        <end position="489"/>
    </location>
</feature>
<feature type="compositionally biased region" description="Basic and acidic residues" evidence="1">
    <location>
        <begin position="972"/>
        <end position="986"/>
    </location>
</feature>
<keyword evidence="3" id="KW-1185">Reference proteome</keyword>
<dbReference type="OrthoDB" id="6434264at2759"/>
<organism evidence="2 3">
    <name type="scientific">Araneus ventricosus</name>
    <name type="common">Orbweaver spider</name>
    <name type="synonym">Epeira ventricosa</name>
    <dbReference type="NCBI Taxonomy" id="182803"/>
    <lineage>
        <taxon>Eukaryota</taxon>
        <taxon>Metazoa</taxon>
        <taxon>Ecdysozoa</taxon>
        <taxon>Arthropoda</taxon>
        <taxon>Chelicerata</taxon>
        <taxon>Arachnida</taxon>
        <taxon>Araneae</taxon>
        <taxon>Araneomorphae</taxon>
        <taxon>Entelegynae</taxon>
        <taxon>Araneoidea</taxon>
        <taxon>Araneidae</taxon>
        <taxon>Araneus</taxon>
    </lineage>
</organism>
<feature type="region of interest" description="Disordered" evidence="1">
    <location>
        <begin position="615"/>
        <end position="714"/>
    </location>
</feature>
<feature type="region of interest" description="Disordered" evidence="1">
    <location>
        <begin position="819"/>
        <end position="1038"/>
    </location>
</feature>
<name>A0A4Y2CCJ0_ARAVE</name>
<comment type="caution">
    <text evidence="2">The sequence shown here is derived from an EMBL/GenBank/DDBJ whole genome shotgun (WGS) entry which is preliminary data.</text>
</comment>
<evidence type="ECO:0000313" key="2">
    <source>
        <dbReference type="EMBL" id="GBM01950.1"/>
    </source>
</evidence>
<protein>
    <submittedName>
        <fullName evidence="2">Uncharacterized protein</fullName>
    </submittedName>
</protein>
<feature type="compositionally biased region" description="Basic and acidic residues" evidence="1">
    <location>
        <begin position="644"/>
        <end position="656"/>
    </location>
</feature>
<feature type="region of interest" description="Disordered" evidence="1">
    <location>
        <begin position="1083"/>
        <end position="1130"/>
    </location>
</feature>
<feature type="compositionally biased region" description="Low complexity" evidence="1">
    <location>
        <begin position="40"/>
        <end position="50"/>
    </location>
</feature>
<evidence type="ECO:0000256" key="1">
    <source>
        <dbReference type="SAM" id="MobiDB-lite"/>
    </source>
</evidence>
<feature type="compositionally biased region" description="Pro residues" evidence="1">
    <location>
        <begin position="114"/>
        <end position="125"/>
    </location>
</feature>
<dbReference type="EMBL" id="BGPR01000175">
    <property type="protein sequence ID" value="GBM01950.1"/>
    <property type="molecule type" value="Genomic_DNA"/>
</dbReference>